<comment type="caution">
    <text evidence="1">The sequence shown here is derived from an EMBL/GenBank/DDBJ whole genome shotgun (WGS) entry which is preliminary data.</text>
</comment>
<dbReference type="EMBL" id="BEXA01000003">
    <property type="protein sequence ID" value="GAY73616.1"/>
    <property type="molecule type" value="Genomic_DNA"/>
</dbReference>
<reference evidence="1 2" key="1">
    <citation type="submission" date="2017-11" db="EMBL/GenBank/DDBJ databases">
        <title>Draft Genome Sequence of Lactobacillus curieae NBRC 111893 isolated from Koso, a Japanese sugar-Vegetable Fermented Beverage.</title>
        <authorList>
            <person name="Chiou T.Y."/>
            <person name="Oshima K."/>
            <person name="Suda W."/>
            <person name="Hattori M."/>
            <person name="Takahashi T."/>
        </authorList>
    </citation>
    <scope>NUCLEOTIDE SEQUENCE [LARGE SCALE GENOMIC DNA]</scope>
    <source>
        <strain evidence="1 2">NBRC111893</strain>
    </source>
</reference>
<dbReference type="Proteomes" id="UP000286974">
    <property type="component" value="Unassembled WGS sequence"/>
</dbReference>
<evidence type="ECO:0000313" key="2">
    <source>
        <dbReference type="Proteomes" id="UP000286974"/>
    </source>
</evidence>
<protein>
    <submittedName>
        <fullName evidence="1">Uncharacterized protein</fullName>
    </submittedName>
</protein>
<keyword evidence="2" id="KW-1185">Reference proteome</keyword>
<sequence length="94" mass="10734">MDQLEEQIRKILSEELSTVAQSNNNSNSGSVNNVNRGIYKTVDEAVAAAKHTQEILVDKPLAFREKLSMQLKTDSDHISIRWQRILKKKLVWGQ</sequence>
<name>A0A401FMS3_9LACO</name>
<evidence type="ECO:0000313" key="1">
    <source>
        <dbReference type="EMBL" id="GAY73616.1"/>
    </source>
</evidence>
<organism evidence="1 2">
    <name type="scientific">Lentilactobacillus kosonis</name>
    <dbReference type="NCBI Taxonomy" id="2810561"/>
    <lineage>
        <taxon>Bacteria</taxon>
        <taxon>Bacillati</taxon>
        <taxon>Bacillota</taxon>
        <taxon>Bacilli</taxon>
        <taxon>Lactobacillales</taxon>
        <taxon>Lactobacillaceae</taxon>
        <taxon>Lentilactobacillus</taxon>
    </lineage>
</organism>
<gene>
    <name evidence="1" type="ORF">NBRC111893_1762</name>
</gene>
<accession>A0A401FMS3</accession>
<proteinExistence type="predicted"/>
<dbReference type="AlphaFoldDB" id="A0A401FMS3"/>